<organism evidence="1 2">
    <name type="scientific">Pelagibacterium nitratireducens</name>
    <dbReference type="NCBI Taxonomy" id="1046114"/>
    <lineage>
        <taxon>Bacteria</taxon>
        <taxon>Pseudomonadati</taxon>
        <taxon>Pseudomonadota</taxon>
        <taxon>Alphaproteobacteria</taxon>
        <taxon>Hyphomicrobiales</taxon>
        <taxon>Devosiaceae</taxon>
        <taxon>Pelagibacterium</taxon>
    </lineage>
</organism>
<reference evidence="1 2" key="1">
    <citation type="submission" date="2024-02" db="EMBL/GenBank/DDBJ databases">
        <title>Complete genome sequence of Pelagibacterium nitratireducens ZH15.</title>
        <authorList>
            <person name="Zhao L.H."/>
        </authorList>
    </citation>
    <scope>NUCLEOTIDE SEQUENCE [LARGE SCALE GENOMIC DNA]</scope>
    <source>
        <strain evidence="1 2">ZH15</strain>
    </source>
</reference>
<dbReference type="Proteomes" id="UP001369958">
    <property type="component" value="Chromosome"/>
</dbReference>
<dbReference type="InterPro" id="IPR009241">
    <property type="entry name" value="HigB-like"/>
</dbReference>
<protein>
    <submittedName>
        <fullName evidence="1">Type II toxin-antitoxin system RelE/ParE family toxin</fullName>
    </submittedName>
</protein>
<gene>
    <name evidence="1" type="ORF">V6617_14880</name>
</gene>
<evidence type="ECO:0000313" key="2">
    <source>
        <dbReference type="Proteomes" id="UP001369958"/>
    </source>
</evidence>
<keyword evidence="2" id="KW-1185">Reference proteome</keyword>
<sequence>MHYYVRFDILISWKIEILSDTVRAELEALPADQIARFLRIGELIQSLGLERVREPHVKHLEGPLWEIRMKGRDGISRALYVVARPKRVVVVRIFVKKSQKTPRREIELALKRAKDVR</sequence>
<dbReference type="RefSeq" id="WP_309207458.1">
    <property type="nucleotide sequence ID" value="NZ_CP146275.1"/>
</dbReference>
<evidence type="ECO:0000313" key="1">
    <source>
        <dbReference type="EMBL" id="WWT32275.1"/>
    </source>
</evidence>
<dbReference type="EMBL" id="CP146275">
    <property type="protein sequence ID" value="WWT32275.1"/>
    <property type="molecule type" value="Genomic_DNA"/>
</dbReference>
<dbReference type="Pfam" id="PF05973">
    <property type="entry name" value="Gp49"/>
    <property type="match status" value="1"/>
</dbReference>
<accession>A0ABZ2I3X8</accession>
<proteinExistence type="predicted"/>
<name>A0ABZ2I3X8_9HYPH</name>